<feature type="domain" description="Calcineurin-like phosphoesterase" evidence="2">
    <location>
        <begin position="119"/>
        <end position="336"/>
    </location>
</feature>
<evidence type="ECO:0000256" key="1">
    <source>
        <dbReference type="SAM" id="Phobius"/>
    </source>
</evidence>
<keyword evidence="1" id="KW-0472">Membrane</keyword>
<reference evidence="3 4" key="1">
    <citation type="submission" date="2019-07" db="EMBL/GenBank/DDBJ databases">
        <title>Genomic Encyclopedia of Type Strains, Phase IV (KMG-IV): sequencing the most valuable type-strain genomes for metagenomic binning, comparative biology and taxonomic classification.</title>
        <authorList>
            <person name="Goeker M."/>
        </authorList>
    </citation>
    <scope>NUCLEOTIDE SEQUENCE [LARGE SCALE GENOMIC DNA]</scope>
    <source>
        <strain evidence="3 4">DSM 18961</strain>
    </source>
</reference>
<dbReference type="SUPFAM" id="SSF56300">
    <property type="entry name" value="Metallo-dependent phosphatases"/>
    <property type="match status" value="1"/>
</dbReference>
<gene>
    <name evidence="3" type="ORF">C7447_10341</name>
</gene>
<keyword evidence="4" id="KW-1185">Reference proteome</keyword>
<keyword evidence="1" id="KW-1133">Transmembrane helix</keyword>
<dbReference type="InterPro" id="IPR004843">
    <property type="entry name" value="Calcineurin-like_PHP"/>
</dbReference>
<feature type="transmembrane region" description="Helical" evidence="1">
    <location>
        <begin position="12"/>
        <end position="30"/>
    </location>
</feature>
<evidence type="ECO:0000313" key="4">
    <source>
        <dbReference type="Proteomes" id="UP000323136"/>
    </source>
</evidence>
<dbReference type="OrthoDB" id="7550081at2"/>
<name>A0A5S5DS76_9FLAO</name>
<organism evidence="3 4">
    <name type="scientific">Tenacibaculum adriaticum</name>
    <dbReference type="NCBI Taxonomy" id="413713"/>
    <lineage>
        <taxon>Bacteria</taxon>
        <taxon>Pseudomonadati</taxon>
        <taxon>Bacteroidota</taxon>
        <taxon>Flavobacteriia</taxon>
        <taxon>Flavobacteriales</taxon>
        <taxon>Flavobacteriaceae</taxon>
        <taxon>Tenacibaculum</taxon>
    </lineage>
</organism>
<dbReference type="Pfam" id="PF00149">
    <property type="entry name" value="Metallophos"/>
    <property type="match status" value="1"/>
</dbReference>
<dbReference type="PANTHER" id="PTHR46546:SF4">
    <property type="entry name" value="SHEWANELLA-LIKE PROTEIN PHOSPHATASE 1"/>
    <property type="match status" value="1"/>
</dbReference>
<dbReference type="InterPro" id="IPR029052">
    <property type="entry name" value="Metallo-depent_PP-like"/>
</dbReference>
<dbReference type="PANTHER" id="PTHR46546">
    <property type="entry name" value="SHEWANELLA-LIKE PROTEIN PHOSPHATASE 1"/>
    <property type="match status" value="1"/>
</dbReference>
<dbReference type="EMBL" id="VNIA01000003">
    <property type="protein sequence ID" value="TYP97876.1"/>
    <property type="molecule type" value="Genomic_DNA"/>
</dbReference>
<dbReference type="RefSeq" id="WP_148870225.1">
    <property type="nucleotide sequence ID" value="NZ_VNIA01000003.1"/>
</dbReference>
<dbReference type="Gene3D" id="3.60.21.10">
    <property type="match status" value="1"/>
</dbReference>
<dbReference type="Proteomes" id="UP000323136">
    <property type="component" value="Unassembled WGS sequence"/>
</dbReference>
<dbReference type="GO" id="GO:0016787">
    <property type="term" value="F:hydrolase activity"/>
    <property type="evidence" value="ECO:0007669"/>
    <property type="project" value="InterPro"/>
</dbReference>
<protein>
    <submittedName>
        <fullName evidence="3">Calcineurin-like phosphoesterase family protein</fullName>
    </submittedName>
</protein>
<sequence length="390" mass="45077">MKKRILRYLKHILGTLLFLLLIGVSIVLFLNGNVHYSDNPIKKAWKKEGPYVFYKNDTLLSVNYVTGNRNDGFKASHKNYNINSELKMNSYFNLDDSTFDFTIDPNIKTPESIYNDGGKILAISDIESGYKTFRDFLINNQVINENLEWTFGNGHLVLVGDFVDRGFSTTQVLWFIYKLEQEAKKLGGRVHFILGNHEIKNLQGNYTKASLKYFYVASILQKQQYELYNSKSFIGKWLASKNTLEIINGHLFVHGGIHPELANYKTNINEINQIVRGNYRQAYYPKKGDSLEQLLISTTKGPSWYRGYFNDDLTNEEIDKGLKLFNAKAVIVGHTIQRKVKKLHNGKVFSIDVNHPKDYRKSWPNKQSEGLIITHNKYYRVFANGSKKEL</sequence>
<dbReference type="AlphaFoldDB" id="A0A5S5DS76"/>
<evidence type="ECO:0000259" key="2">
    <source>
        <dbReference type="Pfam" id="PF00149"/>
    </source>
</evidence>
<keyword evidence="1" id="KW-0812">Transmembrane</keyword>
<comment type="caution">
    <text evidence="3">The sequence shown here is derived from an EMBL/GenBank/DDBJ whole genome shotgun (WGS) entry which is preliminary data.</text>
</comment>
<proteinExistence type="predicted"/>
<accession>A0A5S5DS76</accession>
<evidence type="ECO:0000313" key="3">
    <source>
        <dbReference type="EMBL" id="TYP97876.1"/>
    </source>
</evidence>